<evidence type="ECO:0000313" key="7">
    <source>
        <dbReference type="Proteomes" id="UP000198761"/>
    </source>
</evidence>
<feature type="domain" description="HTH luxR-type" evidence="5">
    <location>
        <begin position="104"/>
        <end position="161"/>
    </location>
</feature>
<name>A0A1H8C034_9RHOB</name>
<evidence type="ECO:0000313" key="6">
    <source>
        <dbReference type="EMBL" id="SEM88485.1"/>
    </source>
</evidence>
<keyword evidence="7" id="KW-1185">Reference proteome</keyword>
<dbReference type="InterPro" id="IPR036388">
    <property type="entry name" value="WH-like_DNA-bd_sf"/>
</dbReference>
<protein>
    <submittedName>
        <fullName evidence="6">Regulatory protein, luxR family</fullName>
    </submittedName>
</protein>
<keyword evidence="4" id="KW-1133">Transmembrane helix</keyword>
<gene>
    <name evidence="6" type="ORF">SAMN04488103_102343</name>
</gene>
<dbReference type="PANTHER" id="PTHR44688:SF16">
    <property type="entry name" value="DNA-BINDING TRANSCRIPTIONAL ACTIVATOR DEVR_DOSR"/>
    <property type="match status" value="1"/>
</dbReference>
<evidence type="ECO:0000256" key="3">
    <source>
        <dbReference type="ARBA" id="ARBA00023163"/>
    </source>
</evidence>
<dbReference type="GO" id="GO:0003677">
    <property type="term" value="F:DNA binding"/>
    <property type="evidence" value="ECO:0007669"/>
    <property type="project" value="UniProtKB-KW"/>
</dbReference>
<accession>A0A1H8C034</accession>
<dbReference type="InterPro" id="IPR016032">
    <property type="entry name" value="Sig_transdc_resp-reg_C-effctor"/>
</dbReference>
<keyword evidence="4" id="KW-0812">Transmembrane</keyword>
<dbReference type="Proteomes" id="UP000198761">
    <property type="component" value="Unassembled WGS sequence"/>
</dbReference>
<sequence>MTAKTPTVTPDRRQIGLTLMILFQCACVLFFVADVAEDIAEAGWAAATDIHLLPELGATLGMILGIAFEARYLLRILRKQAQMERQVSVAAGALNEVMEGYFREWKLTPSEQDIAGFTIKGYSIAEIAGFRGSAEATVKTHLNAIYRKAGVTGRGQLTSLLIEDLLRAPLVGEAPLVPQDRREPA</sequence>
<dbReference type="STRING" id="933059.SAMN04488103_102343"/>
<dbReference type="CDD" id="cd06170">
    <property type="entry name" value="LuxR_C_like"/>
    <property type="match status" value="1"/>
</dbReference>
<dbReference type="GO" id="GO:0006355">
    <property type="term" value="P:regulation of DNA-templated transcription"/>
    <property type="evidence" value="ECO:0007669"/>
    <property type="project" value="InterPro"/>
</dbReference>
<dbReference type="InterPro" id="IPR000792">
    <property type="entry name" value="Tscrpt_reg_LuxR_C"/>
</dbReference>
<reference evidence="6 7" key="1">
    <citation type="submission" date="2016-10" db="EMBL/GenBank/DDBJ databases">
        <authorList>
            <person name="de Groot N.N."/>
        </authorList>
    </citation>
    <scope>NUCLEOTIDE SEQUENCE [LARGE SCALE GENOMIC DNA]</scope>
    <source>
        <strain evidence="6 7">DSM 3857</strain>
    </source>
</reference>
<keyword evidence="3" id="KW-0804">Transcription</keyword>
<dbReference type="AlphaFoldDB" id="A0A1H8C034"/>
<evidence type="ECO:0000259" key="5">
    <source>
        <dbReference type="SMART" id="SM00421"/>
    </source>
</evidence>
<dbReference type="SMART" id="SM00421">
    <property type="entry name" value="HTH_LUXR"/>
    <property type="match status" value="1"/>
</dbReference>
<keyword evidence="4" id="KW-0472">Membrane</keyword>
<evidence type="ECO:0000256" key="2">
    <source>
        <dbReference type="ARBA" id="ARBA00023125"/>
    </source>
</evidence>
<feature type="transmembrane region" description="Helical" evidence="4">
    <location>
        <begin position="56"/>
        <end position="74"/>
    </location>
</feature>
<keyword evidence="1" id="KW-0805">Transcription regulation</keyword>
<dbReference type="PANTHER" id="PTHR44688">
    <property type="entry name" value="DNA-BINDING TRANSCRIPTIONAL ACTIVATOR DEVR_DOSR"/>
    <property type="match status" value="1"/>
</dbReference>
<feature type="transmembrane region" description="Helical" evidence="4">
    <location>
        <begin position="15"/>
        <end position="36"/>
    </location>
</feature>
<dbReference type="Gene3D" id="1.10.10.10">
    <property type="entry name" value="Winged helix-like DNA-binding domain superfamily/Winged helix DNA-binding domain"/>
    <property type="match status" value="1"/>
</dbReference>
<dbReference type="RefSeq" id="WP_245749379.1">
    <property type="nucleotide sequence ID" value="NZ_FOCE01000002.1"/>
</dbReference>
<proteinExistence type="predicted"/>
<dbReference type="SUPFAM" id="SSF46894">
    <property type="entry name" value="C-terminal effector domain of the bipartite response regulators"/>
    <property type="match status" value="1"/>
</dbReference>
<organism evidence="6 7">
    <name type="scientific">Gemmobacter aquatilis</name>
    <dbReference type="NCBI Taxonomy" id="933059"/>
    <lineage>
        <taxon>Bacteria</taxon>
        <taxon>Pseudomonadati</taxon>
        <taxon>Pseudomonadota</taxon>
        <taxon>Alphaproteobacteria</taxon>
        <taxon>Rhodobacterales</taxon>
        <taxon>Paracoccaceae</taxon>
        <taxon>Gemmobacter</taxon>
    </lineage>
</organism>
<evidence type="ECO:0000256" key="4">
    <source>
        <dbReference type="SAM" id="Phobius"/>
    </source>
</evidence>
<dbReference type="Pfam" id="PF00196">
    <property type="entry name" value="GerE"/>
    <property type="match status" value="1"/>
</dbReference>
<keyword evidence="2" id="KW-0238">DNA-binding</keyword>
<evidence type="ECO:0000256" key="1">
    <source>
        <dbReference type="ARBA" id="ARBA00023015"/>
    </source>
</evidence>
<dbReference type="EMBL" id="FOCE01000002">
    <property type="protein sequence ID" value="SEM88485.1"/>
    <property type="molecule type" value="Genomic_DNA"/>
</dbReference>